<dbReference type="Pfam" id="PF00528">
    <property type="entry name" value="BPD_transp_1"/>
    <property type="match status" value="1"/>
</dbReference>
<evidence type="ECO:0000256" key="2">
    <source>
        <dbReference type="ARBA" id="ARBA00022448"/>
    </source>
</evidence>
<reference evidence="9" key="1">
    <citation type="submission" date="2020-02" db="EMBL/GenBank/DDBJ databases">
        <authorList>
            <person name="Meier V. D."/>
        </authorList>
    </citation>
    <scope>NUCLEOTIDE SEQUENCE</scope>
    <source>
        <strain evidence="9">AVDCRST_MAG45</strain>
    </source>
</reference>
<evidence type="ECO:0000259" key="8">
    <source>
        <dbReference type="PROSITE" id="PS50928"/>
    </source>
</evidence>
<dbReference type="GO" id="GO:0055085">
    <property type="term" value="P:transmembrane transport"/>
    <property type="evidence" value="ECO:0007669"/>
    <property type="project" value="InterPro"/>
</dbReference>
<keyword evidence="4 7" id="KW-0812">Transmembrane</keyword>
<dbReference type="InterPro" id="IPR035906">
    <property type="entry name" value="MetI-like_sf"/>
</dbReference>
<comment type="subcellular location">
    <subcellularLocation>
        <location evidence="1 7">Cell membrane</location>
        <topology evidence="1 7">Multi-pass membrane protein</topology>
    </subcellularLocation>
</comment>
<protein>
    <submittedName>
        <fullName evidence="9">Hydroxymethylpyrimidine ABC transporter, transmembrane component</fullName>
    </submittedName>
</protein>
<feature type="transmembrane region" description="Helical" evidence="7">
    <location>
        <begin position="133"/>
        <end position="153"/>
    </location>
</feature>
<gene>
    <name evidence="9" type="ORF">AVDCRST_MAG45-1495</name>
</gene>
<accession>A0A6J4SSQ7</accession>
<keyword evidence="5 7" id="KW-1133">Transmembrane helix</keyword>
<feature type="transmembrane region" description="Helical" evidence="7">
    <location>
        <begin position="233"/>
        <end position="254"/>
    </location>
</feature>
<dbReference type="SUPFAM" id="SSF161098">
    <property type="entry name" value="MetI-like"/>
    <property type="match status" value="1"/>
</dbReference>
<keyword evidence="2 7" id="KW-0813">Transport</keyword>
<evidence type="ECO:0000256" key="7">
    <source>
        <dbReference type="RuleBase" id="RU363032"/>
    </source>
</evidence>
<organism evidence="9">
    <name type="scientific">uncultured Solirubrobacterales bacterium</name>
    <dbReference type="NCBI Taxonomy" id="768556"/>
    <lineage>
        <taxon>Bacteria</taxon>
        <taxon>Bacillati</taxon>
        <taxon>Actinomycetota</taxon>
        <taxon>Thermoleophilia</taxon>
        <taxon>Solirubrobacterales</taxon>
        <taxon>environmental samples</taxon>
    </lineage>
</organism>
<feature type="domain" description="ABC transmembrane type-1" evidence="8">
    <location>
        <begin position="67"/>
        <end position="251"/>
    </location>
</feature>
<dbReference type="PANTHER" id="PTHR30151:SF20">
    <property type="entry name" value="ABC TRANSPORTER PERMEASE PROTEIN HI_0355-RELATED"/>
    <property type="match status" value="1"/>
</dbReference>
<dbReference type="Gene3D" id="1.10.3720.10">
    <property type="entry name" value="MetI-like"/>
    <property type="match status" value="1"/>
</dbReference>
<dbReference type="CDD" id="cd06261">
    <property type="entry name" value="TM_PBP2"/>
    <property type="match status" value="1"/>
</dbReference>
<evidence type="ECO:0000313" key="9">
    <source>
        <dbReference type="EMBL" id="CAA9504222.1"/>
    </source>
</evidence>
<feature type="transmembrane region" description="Helical" evidence="7">
    <location>
        <begin position="78"/>
        <end position="99"/>
    </location>
</feature>
<evidence type="ECO:0000256" key="6">
    <source>
        <dbReference type="ARBA" id="ARBA00023136"/>
    </source>
</evidence>
<evidence type="ECO:0000256" key="1">
    <source>
        <dbReference type="ARBA" id="ARBA00004651"/>
    </source>
</evidence>
<evidence type="ECO:0000256" key="3">
    <source>
        <dbReference type="ARBA" id="ARBA00022475"/>
    </source>
</evidence>
<dbReference type="AlphaFoldDB" id="A0A6J4SSQ7"/>
<keyword evidence="3" id="KW-1003">Cell membrane</keyword>
<dbReference type="EMBL" id="CADCVU010000124">
    <property type="protein sequence ID" value="CAA9504222.1"/>
    <property type="molecule type" value="Genomic_DNA"/>
</dbReference>
<feature type="transmembrane region" description="Helical" evidence="7">
    <location>
        <begin position="189"/>
        <end position="213"/>
    </location>
</feature>
<evidence type="ECO:0000256" key="5">
    <source>
        <dbReference type="ARBA" id="ARBA00022989"/>
    </source>
</evidence>
<proteinExistence type="inferred from homology"/>
<sequence>MSGAPPAREPTAPRARGALRRAGPPALLLAAAVATWQGVAGLDGVDDLTLASPAETLAALARDLPLLLDAARVTLLEVVLGLALAVALGTVAAVGMHLVRPLREAAYPLLVASQAIPVVVLAPLFVLAFDYGLAPKLAIVALICFFPVTVNLLDGLRSVEPDLLKLMRSLGASRLATLRRVELPSALPSFFSGLRVAATVSVIGAVFGEWAGADAGLGRLVLLANNQLQTPRVYAGVVLLTLMAVGLFVLAGLLERVAVPWKRRGASA</sequence>
<dbReference type="PANTHER" id="PTHR30151">
    <property type="entry name" value="ALKANE SULFONATE ABC TRANSPORTER-RELATED, MEMBRANE SUBUNIT"/>
    <property type="match status" value="1"/>
</dbReference>
<keyword evidence="6 7" id="KW-0472">Membrane</keyword>
<dbReference type="PROSITE" id="PS50928">
    <property type="entry name" value="ABC_TM1"/>
    <property type="match status" value="1"/>
</dbReference>
<comment type="similarity">
    <text evidence="7">Belongs to the binding-protein-dependent transport system permease family.</text>
</comment>
<dbReference type="InterPro" id="IPR000515">
    <property type="entry name" value="MetI-like"/>
</dbReference>
<dbReference type="GO" id="GO:0005886">
    <property type="term" value="C:plasma membrane"/>
    <property type="evidence" value="ECO:0007669"/>
    <property type="project" value="UniProtKB-SubCell"/>
</dbReference>
<feature type="transmembrane region" description="Helical" evidence="7">
    <location>
        <begin position="106"/>
        <end position="127"/>
    </location>
</feature>
<evidence type="ECO:0000256" key="4">
    <source>
        <dbReference type="ARBA" id="ARBA00022692"/>
    </source>
</evidence>
<name>A0A6J4SSQ7_9ACTN</name>